<dbReference type="InterPro" id="IPR037509">
    <property type="entry name" value="ThiC"/>
</dbReference>
<feature type="binding site" evidence="13">
    <location>
        <position position="496"/>
    </location>
    <ligand>
        <name>Zn(2+)</name>
        <dbReference type="ChEBI" id="CHEBI:29105"/>
    </ligand>
</feature>
<feature type="binding site" evidence="13">
    <location>
        <position position="428"/>
    </location>
    <ligand>
        <name>substrate</name>
    </ligand>
</feature>
<name>I3CDT5_9GAMM</name>
<dbReference type="GO" id="GO:0009229">
    <property type="term" value="P:thiamine diphosphate biosynthetic process"/>
    <property type="evidence" value="ECO:0007669"/>
    <property type="project" value="UniProtKB-UniRule"/>
</dbReference>
<proteinExistence type="inferred from homology"/>
<keyword evidence="10 13" id="KW-0456">Lyase</keyword>
<evidence type="ECO:0000256" key="5">
    <source>
        <dbReference type="ARBA" id="ARBA00022723"/>
    </source>
</evidence>
<feature type="binding site" evidence="13">
    <location>
        <position position="455"/>
    </location>
    <ligand>
        <name>substrate</name>
    </ligand>
</feature>
<dbReference type="GO" id="GO:0051539">
    <property type="term" value="F:4 iron, 4 sulfur cluster binding"/>
    <property type="evidence" value="ECO:0007669"/>
    <property type="project" value="UniProtKB-KW"/>
</dbReference>
<dbReference type="HOGENOM" id="CLU_013181_2_1_6"/>
<dbReference type="FunFam" id="3.20.20.540:FF:000001">
    <property type="entry name" value="Phosphomethylpyrimidine synthase"/>
    <property type="match status" value="1"/>
</dbReference>
<comment type="subunit">
    <text evidence="13">Homodimer.</text>
</comment>
<evidence type="ECO:0000313" key="15">
    <source>
        <dbReference type="EMBL" id="EIJ41778.1"/>
    </source>
</evidence>
<feature type="binding site" evidence="13">
    <location>
        <position position="328"/>
    </location>
    <ligand>
        <name>substrate</name>
    </ligand>
</feature>
<comment type="function">
    <text evidence="1 13">Catalyzes the synthesis of the hydroxymethylpyrimidine phosphate (HMP-P) moiety of thiamine from aminoimidazole ribotide (AIR) in a radical S-adenosyl-L-methionine (SAM)-dependent reaction.</text>
</comment>
<dbReference type="RefSeq" id="WP_002684033.1">
    <property type="nucleotide sequence ID" value="NZ_JH600070.1"/>
</dbReference>
<dbReference type="AlphaFoldDB" id="I3CDT5"/>
<dbReference type="InterPro" id="IPR002817">
    <property type="entry name" value="ThiC/BzaA/B"/>
</dbReference>
<evidence type="ECO:0000256" key="11">
    <source>
        <dbReference type="ARBA" id="ARBA00050218"/>
    </source>
</evidence>
<evidence type="ECO:0000256" key="7">
    <source>
        <dbReference type="ARBA" id="ARBA00022977"/>
    </source>
</evidence>
<keyword evidence="8 13" id="KW-0408">Iron</keyword>
<evidence type="ECO:0000256" key="3">
    <source>
        <dbReference type="ARBA" id="ARBA00022485"/>
    </source>
</evidence>
<evidence type="ECO:0000256" key="13">
    <source>
        <dbReference type="HAMAP-Rule" id="MF_00089"/>
    </source>
</evidence>
<gene>
    <name evidence="13" type="primary">thiC</name>
    <name evidence="15" type="ORF">BegalDRAFT_0870</name>
</gene>
<dbReference type="Pfam" id="PF01964">
    <property type="entry name" value="ThiC_Rad_SAM"/>
    <property type="match status" value="1"/>
</dbReference>
<dbReference type="PANTHER" id="PTHR30557:SF1">
    <property type="entry name" value="PHOSPHOMETHYLPYRIMIDINE SYNTHASE, CHLOROPLASTIC"/>
    <property type="match status" value="1"/>
</dbReference>
<dbReference type="PANTHER" id="PTHR30557">
    <property type="entry name" value="THIAMINE BIOSYNTHESIS PROTEIN THIC"/>
    <property type="match status" value="1"/>
</dbReference>
<evidence type="ECO:0000256" key="10">
    <source>
        <dbReference type="ARBA" id="ARBA00023239"/>
    </source>
</evidence>
<feature type="binding site" evidence="13">
    <location>
        <begin position="389"/>
        <end position="392"/>
    </location>
    <ligand>
        <name>substrate</name>
    </ligand>
</feature>
<protein>
    <recommendedName>
        <fullName evidence="13">Phosphomethylpyrimidine synthase</fullName>
        <ecNumber evidence="13">4.1.99.17</ecNumber>
    </recommendedName>
    <alternativeName>
        <fullName evidence="13">Hydroxymethylpyrimidine phosphate synthase</fullName>
        <shortName evidence="13">HMP-P synthase</shortName>
        <shortName evidence="13">HMP-phosphate synthase</shortName>
        <shortName evidence="13">HMPP synthase</shortName>
    </alternativeName>
    <alternativeName>
        <fullName evidence="13">Thiamine biosynthesis protein ThiC</fullName>
    </alternativeName>
</protein>
<feature type="binding site" evidence="13">
    <location>
        <position position="263"/>
    </location>
    <ligand>
        <name>substrate</name>
    </ligand>
</feature>
<dbReference type="NCBIfam" id="NF009895">
    <property type="entry name" value="PRK13352.1"/>
    <property type="match status" value="1"/>
</dbReference>
<keyword evidence="7 13" id="KW-0784">Thiamine biosynthesis</keyword>
<organism evidence="15 16">
    <name type="scientific">Beggiatoa alba B18LD</name>
    <dbReference type="NCBI Taxonomy" id="395493"/>
    <lineage>
        <taxon>Bacteria</taxon>
        <taxon>Pseudomonadati</taxon>
        <taxon>Pseudomonadota</taxon>
        <taxon>Gammaproteobacteria</taxon>
        <taxon>Thiotrichales</taxon>
        <taxon>Thiotrichaceae</taxon>
        <taxon>Beggiatoa</taxon>
    </lineage>
</organism>
<feature type="binding site" evidence="13">
    <location>
        <position position="576"/>
    </location>
    <ligand>
        <name>[4Fe-4S] cluster</name>
        <dbReference type="ChEBI" id="CHEBI:49883"/>
        <note>4Fe-4S-S-AdoMet</note>
    </ligand>
</feature>
<evidence type="ECO:0000256" key="1">
    <source>
        <dbReference type="ARBA" id="ARBA00003175"/>
    </source>
</evidence>
<dbReference type="Proteomes" id="UP000005744">
    <property type="component" value="Unassembled WGS sequence"/>
</dbReference>
<keyword evidence="5 13" id="KW-0479">Metal-binding</keyword>
<feature type="domain" description="ThiC-associated" evidence="14">
    <location>
        <begin position="24"/>
        <end position="102"/>
    </location>
</feature>
<comment type="pathway">
    <text evidence="2 13">Cofactor biosynthesis; thiamine diphosphate biosynthesis.</text>
</comment>
<feature type="binding site" evidence="13">
    <location>
        <begin position="348"/>
        <end position="350"/>
    </location>
    <ligand>
        <name>substrate</name>
    </ligand>
</feature>
<evidence type="ECO:0000256" key="8">
    <source>
        <dbReference type="ARBA" id="ARBA00023004"/>
    </source>
</evidence>
<dbReference type="GO" id="GO:0070284">
    <property type="term" value="F:phosphomethylpyrimidine synthase activity"/>
    <property type="evidence" value="ECO:0007669"/>
    <property type="project" value="UniProtKB-EC"/>
</dbReference>
<dbReference type="Gene3D" id="3.20.20.540">
    <property type="entry name" value="Radical SAM ThiC family, central domain"/>
    <property type="match status" value="1"/>
</dbReference>
<keyword evidence="6 13" id="KW-0862">Zinc</keyword>
<dbReference type="InterPro" id="IPR038521">
    <property type="entry name" value="ThiC/Bza_core_dom"/>
</dbReference>
<dbReference type="eggNOG" id="COG0422">
    <property type="taxonomic scope" value="Bacteria"/>
</dbReference>
<feature type="binding site" evidence="13">
    <location>
        <position position="579"/>
    </location>
    <ligand>
        <name>[4Fe-4S] cluster</name>
        <dbReference type="ChEBI" id="CHEBI:49883"/>
        <note>4Fe-4S-S-AdoMet</note>
    </ligand>
</feature>
<dbReference type="EC" id="4.1.99.17" evidence="13"/>
<dbReference type="InterPro" id="IPR025747">
    <property type="entry name" value="ThiC-associated_dom"/>
</dbReference>
<comment type="similarity">
    <text evidence="12 13">Belongs to the ThiC family.</text>
</comment>
<dbReference type="EMBL" id="JH600070">
    <property type="protein sequence ID" value="EIJ41778.1"/>
    <property type="molecule type" value="Genomic_DNA"/>
</dbReference>
<comment type="cofactor">
    <cofactor evidence="13">
        <name>[4Fe-4S] cluster</name>
        <dbReference type="ChEBI" id="CHEBI:49883"/>
    </cofactor>
    <text evidence="13">Binds 1 [4Fe-4S] cluster per subunit. The cluster is coordinated with 3 cysteines and an exchangeable S-adenosyl-L-methionine.</text>
</comment>
<keyword evidence="4 13" id="KW-0949">S-adenosyl-L-methionine</keyword>
<keyword evidence="16" id="KW-1185">Reference proteome</keyword>
<dbReference type="GO" id="GO:0008270">
    <property type="term" value="F:zinc ion binding"/>
    <property type="evidence" value="ECO:0007669"/>
    <property type="project" value="UniProtKB-UniRule"/>
</dbReference>
<feature type="binding site" evidence="13">
    <location>
        <position position="234"/>
    </location>
    <ligand>
        <name>substrate</name>
    </ligand>
</feature>
<dbReference type="UniPathway" id="UPA00060"/>
<evidence type="ECO:0000313" key="16">
    <source>
        <dbReference type="Proteomes" id="UP000005744"/>
    </source>
</evidence>
<dbReference type="SFLD" id="SFLDS00113">
    <property type="entry name" value="Radical_SAM_Phosphomethylpyrim"/>
    <property type="match status" value="1"/>
</dbReference>
<evidence type="ECO:0000259" key="14">
    <source>
        <dbReference type="Pfam" id="PF13667"/>
    </source>
</evidence>
<comment type="catalytic activity">
    <reaction evidence="11 13">
        <text>5-amino-1-(5-phospho-beta-D-ribosyl)imidazole + S-adenosyl-L-methionine = 4-amino-2-methyl-5-(phosphooxymethyl)pyrimidine + CO + 5'-deoxyadenosine + formate + L-methionine + 3 H(+)</text>
        <dbReference type="Rhea" id="RHEA:24840"/>
        <dbReference type="ChEBI" id="CHEBI:15378"/>
        <dbReference type="ChEBI" id="CHEBI:15740"/>
        <dbReference type="ChEBI" id="CHEBI:17245"/>
        <dbReference type="ChEBI" id="CHEBI:17319"/>
        <dbReference type="ChEBI" id="CHEBI:57844"/>
        <dbReference type="ChEBI" id="CHEBI:58354"/>
        <dbReference type="ChEBI" id="CHEBI:59789"/>
        <dbReference type="ChEBI" id="CHEBI:137981"/>
        <dbReference type="EC" id="4.1.99.17"/>
    </reaction>
</comment>
<dbReference type="HAMAP" id="MF_00089">
    <property type="entry name" value="ThiC"/>
    <property type="match status" value="1"/>
</dbReference>
<dbReference type="Pfam" id="PF13667">
    <property type="entry name" value="ThiC-associated"/>
    <property type="match status" value="1"/>
</dbReference>
<dbReference type="Gene3D" id="6.10.250.620">
    <property type="match status" value="1"/>
</dbReference>
<keyword evidence="3 13" id="KW-0004">4Fe-4S</keyword>
<dbReference type="SFLD" id="SFLDF00407">
    <property type="entry name" value="phosphomethylpyrimidine_syntha"/>
    <property type="match status" value="1"/>
</dbReference>
<accession>I3CDT5</accession>
<dbReference type="NCBIfam" id="NF006763">
    <property type="entry name" value="PRK09284.1"/>
    <property type="match status" value="1"/>
</dbReference>
<evidence type="ECO:0000256" key="9">
    <source>
        <dbReference type="ARBA" id="ARBA00023014"/>
    </source>
</evidence>
<evidence type="ECO:0000256" key="12">
    <source>
        <dbReference type="ARBA" id="ARBA00061546"/>
    </source>
</evidence>
<feature type="binding site" evidence="13">
    <location>
        <position position="292"/>
    </location>
    <ligand>
        <name>substrate</name>
    </ligand>
</feature>
<evidence type="ECO:0000256" key="2">
    <source>
        <dbReference type="ARBA" id="ARBA00004948"/>
    </source>
</evidence>
<evidence type="ECO:0000256" key="4">
    <source>
        <dbReference type="ARBA" id="ARBA00022691"/>
    </source>
</evidence>
<evidence type="ECO:0000256" key="6">
    <source>
        <dbReference type="ARBA" id="ARBA00022833"/>
    </source>
</evidence>
<dbReference type="OrthoDB" id="9805897at2"/>
<sequence>MSVPSQTIAPLGESIQLDTTTLTPFPNSRKIYVEGSRPDIRVPLREIQLSDTHLSTGQTETNSPITVYDSSGVYSDPSVTIDVCQGIPPVRAQWIIERGDTEVLPQVSSNYGKNRLNDPRLENLRFAHQIRTPRKAKAGHNVTQLHYARKGIITPEMEYIAIRENQRLETLRETDLKNRHTGESFGASIPKIITPEFVRAEVARGRAIIPANINHTELEPMIIGRNFLVKVNANIGNSATTSSIAEEVEKMVWSIRWGADTVMDLSTGKHIHETREWILRNSPVPIGTVPIYQALEKVDGKAEELTWEIFRDTLIEQAEQGVDYFTIHAGVRLAYVPLTAKRLTGIVSRGGAIMAKWCLAHHQENFLYTHFADICEIMQAYDISFSLGDGLRPGSIADANDAAQFAELETLGELTRYAWQQDVQVMVEGPGHVPLHLIKENMDKQLKECDEAPFYTLGPLTTDIAPGYDHITSGIGAAMIGWYGCAMLCYVTPKEHLGLPNKHDVREGIVTYKIAAHAADLAKGHPSAQIRDNAMSKARFEFRWEDQFSLGLDPLKAREFHDETLPKESAKVAHFCSMCGPHFCSMKITQDVRDYAQNKGIADVKIAVETGLAEKAEEFTTQGAVIYR</sequence>
<dbReference type="GO" id="GO:0005829">
    <property type="term" value="C:cytosol"/>
    <property type="evidence" value="ECO:0007669"/>
    <property type="project" value="TreeGrafter"/>
</dbReference>
<keyword evidence="9 13" id="KW-0411">Iron-sulfur</keyword>
<dbReference type="NCBIfam" id="TIGR00190">
    <property type="entry name" value="thiC"/>
    <property type="match status" value="1"/>
</dbReference>
<feature type="binding site" evidence="13">
    <location>
        <position position="432"/>
    </location>
    <ligand>
        <name>Zn(2+)</name>
        <dbReference type="ChEBI" id="CHEBI:29105"/>
    </ligand>
</feature>
<feature type="binding site" evidence="13">
    <location>
        <position position="584"/>
    </location>
    <ligand>
        <name>[4Fe-4S] cluster</name>
        <dbReference type="ChEBI" id="CHEBI:49883"/>
        <note>4Fe-4S-S-AdoMet</note>
    </ligand>
</feature>
<reference evidence="15 16" key="1">
    <citation type="submission" date="2011-11" db="EMBL/GenBank/DDBJ databases">
        <title>Improved High-Quality Draft sequence of Beggiatoa alba B18lD.</title>
        <authorList>
            <consortium name="US DOE Joint Genome Institute"/>
            <person name="Lucas S."/>
            <person name="Han J."/>
            <person name="Lapidus A."/>
            <person name="Cheng J.-F."/>
            <person name="Goodwin L."/>
            <person name="Pitluck S."/>
            <person name="Peters L."/>
            <person name="Mikhailova N."/>
            <person name="Held B."/>
            <person name="Detter J.C."/>
            <person name="Han C."/>
            <person name="Tapia R."/>
            <person name="Land M."/>
            <person name="Hauser L."/>
            <person name="Kyrpides N."/>
            <person name="Ivanova N."/>
            <person name="Pagani I."/>
            <person name="Samuel K."/>
            <person name="Teske A."/>
            <person name="Mueller J."/>
            <person name="Woyke T."/>
        </authorList>
    </citation>
    <scope>NUCLEOTIDE SEQUENCE [LARGE SCALE GENOMIC DNA]</scope>
    <source>
        <strain evidence="15 16">B18LD</strain>
    </source>
</reference>
<dbReference type="STRING" id="395493.BegalDRAFT_0870"/>
<dbReference type="SFLD" id="SFLDG01114">
    <property type="entry name" value="phosphomethylpyrimidine_syntha"/>
    <property type="match status" value="1"/>
</dbReference>
<dbReference type="GO" id="GO:0009228">
    <property type="term" value="P:thiamine biosynthetic process"/>
    <property type="evidence" value="ECO:0007669"/>
    <property type="project" value="UniProtKB-UniRule"/>
</dbReference>